<sequence>MGIVVNVLRGYREDNEIMNSKSAGNLFYFEPKERNLTKYLFYTGKGGVGKTSAACATAVHLADNGYKVFLISTDPASNLQDVFETELDNKGVFIKEIPNLMVANLDPIQAAAEYRESVIEPYRGKLPDSVINNMEEQLSGSCTVEIAAFNEFSKFITDKKVYDEFDHIIFDTAPTGHTLRMLQLPSAWSNFISENTHGASCLGQLAGLEDKKEIYKKAVETLADGTLTTLILVSRPEMTPLKEAYRASKELEEIGVKNQWMIINGILTSFDDPVSEGLYKKQRKALEDMPEELKRLETYIIPLRAYNVTGIKNVKAFLTEDNYIAADDKLHTDNLFNLQNIIDDFITTEKKVIFTMGKGGVGKTTIAAAIALGLAAKGKKVHLATTDPAAHLKFVIKENNNITMSHIDEQEELKKYQEEVLSKAKESMSQEDIEYVEEDLRSPCTQEIAVFRAFAEIVDKADDRIVVIDTAPTGHTLLLLDSTQSYHKEIERSSGVIPEAVKKLLPRLRNEEETQVIIVTLPEATPVYEAMRLEEDLTRAGIHTKWWVINSSLYQTNTSNKLLASKASNEIKWMNTVDKHSNSKFAVISWSEEEIKGDKLLRL</sequence>
<name>A0A3N1XR70_9FIRM</name>
<dbReference type="InterPro" id="IPR016300">
    <property type="entry name" value="ATPase_ArsA/GET3"/>
</dbReference>
<feature type="domain" description="ArsA/GET3 Anion-transporting ATPase-like" evidence="2">
    <location>
        <begin position="37"/>
        <end position="317"/>
    </location>
</feature>
<evidence type="ECO:0000313" key="4">
    <source>
        <dbReference type="Proteomes" id="UP000273083"/>
    </source>
</evidence>
<dbReference type="AlphaFoldDB" id="A0A3N1XR70"/>
<comment type="caution">
    <text evidence="3">The sequence shown here is derived from an EMBL/GenBank/DDBJ whole genome shotgun (WGS) entry which is preliminary data.</text>
</comment>
<keyword evidence="4" id="KW-1185">Reference proteome</keyword>
<feature type="domain" description="ArsA/GET3 Anion-transporting ATPase-like" evidence="2">
    <location>
        <begin position="351"/>
        <end position="492"/>
    </location>
</feature>
<keyword evidence="3" id="KW-0547">Nucleotide-binding</keyword>
<evidence type="ECO:0000259" key="2">
    <source>
        <dbReference type="Pfam" id="PF02374"/>
    </source>
</evidence>
<protein>
    <submittedName>
        <fullName evidence="3">Arsenite efflux ATP-binding protein ArsA</fullName>
    </submittedName>
</protein>
<dbReference type="GO" id="GO:0016887">
    <property type="term" value="F:ATP hydrolysis activity"/>
    <property type="evidence" value="ECO:0007669"/>
    <property type="project" value="InterPro"/>
</dbReference>
<dbReference type="GO" id="GO:0005524">
    <property type="term" value="F:ATP binding"/>
    <property type="evidence" value="ECO:0007669"/>
    <property type="project" value="UniProtKB-KW"/>
</dbReference>
<dbReference type="NCBIfam" id="TIGR04291">
    <property type="entry name" value="arsen_driv_ArsA"/>
    <property type="match status" value="1"/>
</dbReference>
<reference evidence="3 4" key="1">
    <citation type="submission" date="2018-11" db="EMBL/GenBank/DDBJ databases">
        <title>Genomic Encyclopedia of Type Strains, Phase IV (KMG-IV): sequencing the most valuable type-strain genomes for metagenomic binning, comparative biology and taxonomic classification.</title>
        <authorList>
            <person name="Goeker M."/>
        </authorList>
    </citation>
    <scope>NUCLEOTIDE SEQUENCE [LARGE SCALE GENOMIC DNA]</scope>
    <source>
        <strain evidence="3 4">DSM 26537</strain>
    </source>
</reference>
<organism evidence="3 4">
    <name type="scientific">Mobilisporobacter senegalensis</name>
    <dbReference type="NCBI Taxonomy" id="1329262"/>
    <lineage>
        <taxon>Bacteria</taxon>
        <taxon>Bacillati</taxon>
        <taxon>Bacillota</taxon>
        <taxon>Clostridia</taxon>
        <taxon>Lachnospirales</taxon>
        <taxon>Lachnospiraceae</taxon>
        <taxon>Mobilisporobacter</taxon>
    </lineage>
</organism>
<accession>A0A3N1XR70</accession>
<dbReference type="NCBIfam" id="TIGR00345">
    <property type="entry name" value="GET3_arsA_TRC40"/>
    <property type="match status" value="1"/>
</dbReference>
<dbReference type="Proteomes" id="UP000273083">
    <property type="component" value="Unassembled WGS sequence"/>
</dbReference>
<dbReference type="CDD" id="cd02035">
    <property type="entry name" value="ArsA"/>
    <property type="match status" value="2"/>
</dbReference>
<dbReference type="FunFam" id="3.40.50.300:FF:002242">
    <property type="entry name" value="Arsenical pump-driving ATPase"/>
    <property type="match status" value="1"/>
</dbReference>
<dbReference type="PANTHER" id="PTHR10803:SF3">
    <property type="entry name" value="ATPASE GET3"/>
    <property type="match status" value="1"/>
</dbReference>
<feature type="domain" description="ArsA/GET3 Anion-transporting ATPase-like" evidence="2">
    <location>
        <begin position="499"/>
        <end position="601"/>
    </location>
</feature>
<keyword evidence="3" id="KW-0067">ATP-binding</keyword>
<evidence type="ECO:0000256" key="1">
    <source>
        <dbReference type="ARBA" id="ARBA00011040"/>
    </source>
</evidence>
<dbReference type="InterPro" id="IPR025723">
    <property type="entry name" value="ArsA/GET3_ATPase-like"/>
</dbReference>
<gene>
    <name evidence="3" type="ORF">EDD66_10371</name>
</gene>
<dbReference type="SUPFAM" id="SSF52540">
    <property type="entry name" value="P-loop containing nucleoside triphosphate hydrolases"/>
    <property type="match status" value="2"/>
</dbReference>
<dbReference type="InterPro" id="IPR027541">
    <property type="entry name" value="Ars_ATPase"/>
</dbReference>
<dbReference type="PIRSF" id="PIRSF001327">
    <property type="entry name" value="Arsenical_pump-driving_ATPase"/>
    <property type="match status" value="1"/>
</dbReference>
<evidence type="ECO:0000313" key="3">
    <source>
        <dbReference type="EMBL" id="ROR29136.1"/>
    </source>
</evidence>
<dbReference type="PANTHER" id="PTHR10803">
    <property type="entry name" value="ARSENICAL PUMP-DRIVING ATPASE ARSENITE-TRANSLOCATING ATPASE"/>
    <property type="match status" value="1"/>
</dbReference>
<comment type="similarity">
    <text evidence="1">Belongs to the arsA ATPase family.</text>
</comment>
<dbReference type="EMBL" id="RJVG01000003">
    <property type="protein sequence ID" value="ROR29136.1"/>
    <property type="molecule type" value="Genomic_DNA"/>
</dbReference>
<dbReference type="GO" id="GO:0015446">
    <property type="term" value="F:ATPase-coupled arsenite transmembrane transporter activity"/>
    <property type="evidence" value="ECO:0007669"/>
    <property type="project" value="InterPro"/>
</dbReference>
<dbReference type="Pfam" id="PF02374">
    <property type="entry name" value="ArsA_ATPase"/>
    <property type="match status" value="3"/>
</dbReference>
<dbReference type="Gene3D" id="3.40.50.300">
    <property type="entry name" value="P-loop containing nucleotide triphosphate hydrolases"/>
    <property type="match status" value="2"/>
</dbReference>
<dbReference type="InterPro" id="IPR027417">
    <property type="entry name" value="P-loop_NTPase"/>
</dbReference>
<proteinExistence type="inferred from homology"/>